<feature type="transmembrane region" description="Helical" evidence="14">
    <location>
        <begin position="438"/>
        <end position="471"/>
    </location>
</feature>
<evidence type="ECO:0000256" key="1">
    <source>
        <dbReference type="ARBA" id="ARBA00000085"/>
    </source>
</evidence>
<protein>
    <recommendedName>
        <fullName evidence="3">histidine kinase</fullName>
        <ecNumber evidence="3">2.7.13.3</ecNumber>
    </recommendedName>
</protein>
<comment type="caution">
    <text evidence="16">The sequence shown here is derived from an EMBL/GenBank/DDBJ whole genome shotgun (WGS) entry which is preliminary data.</text>
</comment>
<keyword evidence="5" id="KW-0597">Phosphoprotein</keyword>
<evidence type="ECO:0000313" key="16">
    <source>
        <dbReference type="EMBL" id="HIQ96125.1"/>
    </source>
</evidence>
<dbReference type="AlphaFoldDB" id="A0A9D1D0G7"/>
<dbReference type="Proteomes" id="UP000886886">
    <property type="component" value="Unassembled WGS sequence"/>
</dbReference>
<evidence type="ECO:0000256" key="10">
    <source>
        <dbReference type="ARBA" id="ARBA00022840"/>
    </source>
</evidence>
<feature type="transmembrane region" description="Helical" evidence="14">
    <location>
        <begin position="266"/>
        <end position="289"/>
    </location>
</feature>
<dbReference type="PANTHER" id="PTHR45528">
    <property type="entry name" value="SENSOR HISTIDINE KINASE CPXA"/>
    <property type="match status" value="1"/>
</dbReference>
<dbReference type="Pfam" id="PF02518">
    <property type="entry name" value="HATPase_c"/>
    <property type="match status" value="1"/>
</dbReference>
<evidence type="ECO:0000259" key="15">
    <source>
        <dbReference type="PROSITE" id="PS50109"/>
    </source>
</evidence>
<dbReference type="Pfam" id="PF00512">
    <property type="entry name" value="HisKA"/>
    <property type="match status" value="1"/>
</dbReference>
<keyword evidence="10" id="KW-0067">ATP-binding</keyword>
<name>A0A9D1D0G7_9FIRM</name>
<evidence type="ECO:0000256" key="3">
    <source>
        <dbReference type="ARBA" id="ARBA00012438"/>
    </source>
</evidence>
<sequence length="762" mass="87296">MDTKSKSSKKWLGNLICIGLVAAVAAGTMLFYPSIKQGADQVREGYRENSDEVSSDEYEKELLQDFINKAYVGAYGFYWNVKEEESQASLSPFSLFFPDYKGQRRTEEYYSSMTNEYYDTIGDYFDNNFEIWTEMYQTSMLENYGTIYQVVDEETGKSLSNGTEDISRKEPEDYAFYMKYQFDENGNWTLEKLVDKEGITEDAFEGLTLNKSYVLGQMDLGISAISMEAPKNITVYLVSSNEHCYYMGKSGTPDWMSTSDGMNYTVMQGGLSLVMLGALAILTAAALLLPCIKSLRVGSGFLGKFPFEAVFCMAFLPAIMSEAIASMVAEGLYYVEDYYLYSSIGERGYYLMSFGIFAVVYGCWFVTVLSARQVFSMGLVRYVKEKVWCVVILRWIFRGIKRFGRWIWRKVRGFFRFCMVTLEDIDLTERSNRMILKVLGINFLIVFLCCFLWYFGVMALILYTVILFFILRRYADDIRKKYNILLSATRRMANGDLNVVEITEDTGIFEPLTEELNKVRIGFRKAVEEEMKSQNLKTELITNVSHDLKTPLTAIITYVDLLKNENITEEERKEYINILDRKSARLKQLIEDLFEVSKAASGNIKVEFRRLNLTELLKQAVFEMEDRLAEAGIECRISVPETDVIMELDGEKMYRCLENLLINISKYGLSGTRAYLNLTETKEAVDLVIKNISATELTMDMEELTERFIRGDKSRNTEGSGLGLAIVKSFVELQGGIFHVEADGDLFKAIIHFPRENQAEEG</sequence>
<proteinExistence type="predicted"/>
<keyword evidence="13 14" id="KW-0472">Membrane</keyword>
<dbReference type="SUPFAM" id="SSF47384">
    <property type="entry name" value="Homodimeric domain of signal transducing histidine kinase"/>
    <property type="match status" value="1"/>
</dbReference>
<dbReference type="InterPro" id="IPR036097">
    <property type="entry name" value="HisK_dim/P_sf"/>
</dbReference>
<evidence type="ECO:0000256" key="6">
    <source>
        <dbReference type="ARBA" id="ARBA00022679"/>
    </source>
</evidence>
<keyword evidence="6" id="KW-0808">Transferase</keyword>
<dbReference type="InterPro" id="IPR003661">
    <property type="entry name" value="HisK_dim/P_dom"/>
</dbReference>
<evidence type="ECO:0000256" key="5">
    <source>
        <dbReference type="ARBA" id="ARBA00022553"/>
    </source>
</evidence>
<keyword evidence="4" id="KW-1003">Cell membrane</keyword>
<comment type="catalytic activity">
    <reaction evidence="1">
        <text>ATP + protein L-histidine = ADP + protein N-phospho-L-histidine.</text>
        <dbReference type="EC" id="2.7.13.3"/>
    </reaction>
</comment>
<keyword evidence="7 14" id="KW-0812">Transmembrane</keyword>
<reference evidence="16" key="1">
    <citation type="submission" date="2020-10" db="EMBL/GenBank/DDBJ databases">
        <authorList>
            <person name="Gilroy R."/>
        </authorList>
    </citation>
    <scope>NUCLEOTIDE SEQUENCE</scope>
    <source>
        <strain evidence="16">ChiSjej3B21-11622</strain>
    </source>
</reference>
<keyword evidence="8" id="KW-0547">Nucleotide-binding</keyword>
<dbReference type="SMART" id="SM00388">
    <property type="entry name" value="HisKA"/>
    <property type="match status" value="1"/>
</dbReference>
<reference evidence="16" key="2">
    <citation type="journal article" date="2021" name="PeerJ">
        <title>Extensive microbial diversity within the chicken gut microbiome revealed by metagenomics and culture.</title>
        <authorList>
            <person name="Gilroy R."/>
            <person name="Ravi A."/>
            <person name="Getino M."/>
            <person name="Pursley I."/>
            <person name="Horton D.L."/>
            <person name="Alikhan N.F."/>
            <person name="Baker D."/>
            <person name="Gharbi K."/>
            <person name="Hall N."/>
            <person name="Watson M."/>
            <person name="Adriaenssens E.M."/>
            <person name="Foster-Nyarko E."/>
            <person name="Jarju S."/>
            <person name="Secka A."/>
            <person name="Antonio M."/>
            <person name="Oren A."/>
            <person name="Chaudhuri R.R."/>
            <person name="La Ragione R."/>
            <person name="Hildebrand F."/>
            <person name="Pallen M.J."/>
        </authorList>
    </citation>
    <scope>NUCLEOTIDE SEQUENCE</scope>
    <source>
        <strain evidence="16">ChiSjej3B21-11622</strain>
    </source>
</reference>
<dbReference type="PROSITE" id="PS50109">
    <property type="entry name" value="HIS_KIN"/>
    <property type="match status" value="1"/>
</dbReference>
<evidence type="ECO:0000256" key="12">
    <source>
        <dbReference type="ARBA" id="ARBA00023012"/>
    </source>
</evidence>
<dbReference type="GO" id="GO:0000155">
    <property type="term" value="F:phosphorelay sensor kinase activity"/>
    <property type="evidence" value="ECO:0007669"/>
    <property type="project" value="InterPro"/>
</dbReference>
<dbReference type="EC" id="2.7.13.3" evidence="3"/>
<keyword evidence="9 16" id="KW-0418">Kinase</keyword>
<evidence type="ECO:0000313" key="17">
    <source>
        <dbReference type="Proteomes" id="UP000886886"/>
    </source>
</evidence>
<evidence type="ECO:0000256" key="9">
    <source>
        <dbReference type="ARBA" id="ARBA00022777"/>
    </source>
</evidence>
<dbReference type="GO" id="GO:0005524">
    <property type="term" value="F:ATP binding"/>
    <property type="evidence" value="ECO:0007669"/>
    <property type="project" value="UniProtKB-KW"/>
</dbReference>
<comment type="subcellular location">
    <subcellularLocation>
        <location evidence="2">Cell membrane</location>
        <topology evidence="2">Multi-pass membrane protein</topology>
    </subcellularLocation>
</comment>
<dbReference type="Gene3D" id="1.10.287.130">
    <property type="match status" value="1"/>
</dbReference>
<dbReference type="Gene3D" id="3.30.565.10">
    <property type="entry name" value="Histidine kinase-like ATPase, C-terminal domain"/>
    <property type="match status" value="1"/>
</dbReference>
<feature type="transmembrane region" description="Helical" evidence="14">
    <location>
        <begin position="12"/>
        <end position="32"/>
    </location>
</feature>
<feature type="transmembrane region" description="Helical" evidence="14">
    <location>
        <begin position="349"/>
        <end position="371"/>
    </location>
</feature>
<dbReference type="InterPro" id="IPR036890">
    <property type="entry name" value="HATPase_C_sf"/>
</dbReference>
<evidence type="ECO:0000256" key="13">
    <source>
        <dbReference type="ARBA" id="ARBA00023136"/>
    </source>
</evidence>
<dbReference type="SUPFAM" id="SSF55874">
    <property type="entry name" value="ATPase domain of HSP90 chaperone/DNA topoisomerase II/histidine kinase"/>
    <property type="match status" value="1"/>
</dbReference>
<feature type="transmembrane region" description="Helical" evidence="14">
    <location>
        <begin position="309"/>
        <end position="329"/>
    </location>
</feature>
<dbReference type="InterPro" id="IPR050398">
    <property type="entry name" value="HssS/ArlS-like"/>
</dbReference>
<dbReference type="EMBL" id="DVFT01000092">
    <property type="protein sequence ID" value="HIQ96125.1"/>
    <property type="molecule type" value="Genomic_DNA"/>
</dbReference>
<evidence type="ECO:0000256" key="14">
    <source>
        <dbReference type="SAM" id="Phobius"/>
    </source>
</evidence>
<evidence type="ECO:0000256" key="7">
    <source>
        <dbReference type="ARBA" id="ARBA00022692"/>
    </source>
</evidence>
<dbReference type="CDD" id="cd00082">
    <property type="entry name" value="HisKA"/>
    <property type="match status" value="1"/>
</dbReference>
<dbReference type="SMART" id="SM00387">
    <property type="entry name" value="HATPase_c"/>
    <property type="match status" value="1"/>
</dbReference>
<evidence type="ECO:0000256" key="4">
    <source>
        <dbReference type="ARBA" id="ARBA00022475"/>
    </source>
</evidence>
<dbReference type="InterPro" id="IPR003594">
    <property type="entry name" value="HATPase_dom"/>
</dbReference>
<dbReference type="FunFam" id="1.10.287.130:FF:000008">
    <property type="entry name" value="Two-component sensor histidine kinase"/>
    <property type="match status" value="1"/>
</dbReference>
<dbReference type="InterPro" id="IPR005467">
    <property type="entry name" value="His_kinase_dom"/>
</dbReference>
<evidence type="ECO:0000256" key="2">
    <source>
        <dbReference type="ARBA" id="ARBA00004651"/>
    </source>
</evidence>
<keyword evidence="12" id="KW-0902">Two-component regulatory system</keyword>
<organism evidence="16 17">
    <name type="scientific">Candidatus Limivivens merdigallinarum</name>
    <dbReference type="NCBI Taxonomy" id="2840859"/>
    <lineage>
        <taxon>Bacteria</taxon>
        <taxon>Bacillati</taxon>
        <taxon>Bacillota</taxon>
        <taxon>Clostridia</taxon>
        <taxon>Lachnospirales</taxon>
        <taxon>Lachnospiraceae</taxon>
        <taxon>Lachnospiraceae incertae sedis</taxon>
        <taxon>Candidatus Limivivens</taxon>
    </lineage>
</organism>
<accession>A0A9D1D0G7</accession>
<dbReference type="GO" id="GO:0005886">
    <property type="term" value="C:plasma membrane"/>
    <property type="evidence" value="ECO:0007669"/>
    <property type="project" value="UniProtKB-SubCell"/>
</dbReference>
<feature type="domain" description="Histidine kinase" evidence="15">
    <location>
        <begin position="543"/>
        <end position="757"/>
    </location>
</feature>
<evidence type="ECO:0000256" key="11">
    <source>
        <dbReference type="ARBA" id="ARBA00022989"/>
    </source>
</evidence>
<keyword evidence="11 14" id="KW-1133">Transmembrane helix</keyword>
<evidence type="ECO:0000256" key="8">
    <source>
        <dbReference type="ARBA" id="ARBA00022741"/>
    </source>
</evidence>
<dbReference type="PANTHER" id="PTHR45528:SF1">
    <property type="entry name" value="SENSOR HISTIDINE KINASE CPXA"/>
    <property type="match status" value="1"/>
</dbReference>
<gene>
    <name evidence="16" type="ORF">IAB26_06155</name>
</gene>